<dbReference type="EMBL" id="JAMDLW010000023">
    <property type="protein sequence ID" value="MCY9521569.1"/>
    <property type="molecule type" value="Genomic_DNA"/>
</dbReference>
<dbReference type="InterPro" id="IPR008979">
    <property type="entry name" value="Galactose-bd-like_sf"/>
</dbReference>
<reference evidence="2 3" key="1">
    <citation type="submission" date="2022-05" db="EMBL/GenBank/DDBJ databases">
        <title>Genome Sequencing of Bee-Associated Microbes.</title>
        <authorList>
            <person name="Dunlap C."/>
        </authorList>
    </citation>
    <scope>NUCLEOTIDE SEQUENCE [LARGE SCALE GENOMIC DNA]</scope>
    <source>
        <strain evidence="2 3">NRRL NRS-1438</strain>
    </source>
</reference>
<dbReference type="Pfam" id="PF21910">
    <property type="entry name" value="GH85_C"/>
    <property type="match status" value="1"/>
</dbReference>
<feature type="domain" description="BIG2" evidence="1">
    <location>
        <begin position="711"/>
        <end position="787"/>
    </location>
</feature>
<organism evidence="2 3">
    <name type="scientific">Paenibacillus apiarius</name>
    <dbReference type="NCBI Taxonomy" id="46240"/>
    <lineage>
        <taxon>Bacteria</taxon>
        <taxon>Bacillati</taxon>
        <taxon>Bacillota</taxon>
        <taxon>Bacilli</taxon>
        <taxon>Bacillales</taxon>
        <taxon>Paenibacillaceae</taxon>
        <taxon>Paenibacillus</taxon>
    </lineage>
</organism>
<dbReference type="InterPro" id="IPR005084">
    <property type="entry name" value="CBM6"/>
</dbReference>
<keyword evidence="3" id="KW-1185">Reference proteome</keyword>
<dbReference type="SUPFAM" id="SSF49373">
    <property type="entry name" value="Invasin/intimin cell-adhesion fragments"/>
    <property type="match status" value="1"/>
</dbReference>
<dbReference type="Gene3D" id="3.20.20.80">
    <property type="entry name" value="Glycosidases"/>
    <property type="match status" value="1"/>
</dbReference>
<comment type="caution">
    <text evidence="2">The sequence shown here is derived from an EMBL/GenBank/DDBJ whole genome shotgun (WGS) entry which is preliminary data.</text>
</comment>
<evidence type="ECO:0000313" key="2">
    <source>
        <dbReference type="EMBL" id="MCY9521569.1"/>
    </source>
</evidence>
<dbReference type="Proteomes" id="UP001207626">
    <property type="component" value="Unassembled WGS sequence"/>
</dbReference>
<dbReference type="InterPro" id="IPR032979">
    <property type="entry name" value="ENGase"/>
</dbReference>
<dbReference type="RefSeq" id="WP_268601575.1">
    <property type="nucleotide sequence ID" value="NZ_JAMDLV010000006.1"/>
</dbReference>
<evidence type="ECO:0000313" key="3">
    <source>
        <dbReference type="Proteomes" id="UP001207626"/>
    </source>
</evidence>
<dbReference type="Gene3D" id="2.60.40.1080">
    <property type="match status" value="1"/>
</dbReference>
<dbReference type="SUPFAM" id="SSF49785">
    <property type="entry name" value="Galactose-binding domain-like"/>
    <property type="match status" value="1"/>
</dbReference>
<protein>
    <submittedName>
        <fullName evidence="2">Ig-like domain-containing protein</fullName>
    </submittedName>
</protein>
<sequence length="937" mass="104741">MDSKPTSVVNNTKSVKKDALNWAAAAETPRGPGQPYLHGYNAREIREWSPETDPYAPYFRSRVPLAERIEPFQPAQARPELTDAAKVMNLSADYDKEEWFGSYRYNDSFSRNILKFWQYQDIYASWHGLPVYGSPTEEGKHEYGVVNIPNPAYTDAAHRNGVASLGCWFWPRSIDFGELVELTEDGRFPIADKMVEMAHYFGFEGYFINQEAAISQEHAVKLMEMLKYLRDRGMYVSIYDCLSPTGELQYINYFNEKNAPWVMEQQDGRKANDSIFINYAYTPERLENSNAYAREIGLNPFEALYSGIENDKFRFERGNELKTVFREGASRTPRTSLALFGTDMVWHRAPNPSDPNMQKYVEHRERLYWSGGNGNPAQSGRAIGAESESWDGIAHYIAERSVIGNYPFVTRFNNGHGLSFFLNGRAASAKGWNNMSAQDILPTWQWWTASEGEPLAVDYDYGTAWNGGSSVKAEGVLSAGMATDIRLFKTDLPVRPDVELAFTYKTEVAAQGCSSKMNAVGVQALLFFKDEPSTPVVVDCGAGRSEEWTTVTANIGAYEGRSIAAIGIRIASTSSADAEVKVNLGELKLTAGAGMPAPQAPAQFKVDRAFFDDKQASFYLSWYFDEECDTDNIWYYDLYRVRDGEREAIGRIFDGVYYVKSIDRHGEEMITLEAVAVNAEGAESAASVITWKWGDGERAEYSYGPIPAEHIVPQFNAEEDLVLEAGWSRYLNVRVTPATASNLALTWSSSDEKVVEVNERGQLTAIAPGTATVTAHTGDVNGEAGISFSADVKVVAPVAPPEQGVSLQAEQYDRSNGLYIPGNYVHVRDLHFADWMAFDEVDFGEQGVSRITVRAAVLTADTRLHMLLGGPEGKAVVDMELPLEAGKLAPFYKEYTVELTERLTGKQQLHISFTNPNIRKWQVRDTGICDIDWIHFA</sequence>
<name>A0ABT4DW44_9BACL</name>
<dbReference type="PANTHER" id="PTHR13246:SF1">
    <property type="entry name" value="CYTOSOLIC ENDO-BETA-N-ACETYLGLUCOSAMINIDASE"/>
    <property type="match status" value="1"/>
</dbReference>
<dbReference type="Gene3D" id="2.60.40.10">
    <property type="entry name" value="Immunoglobulins"/>
    <property type="match status" value="1"/>
</dbReference>
<proteinExistence type="predicted"/>
<dbReference type="Pfam" id="PF02368">
    <property type="entry name" value="Big_2"/>
    <property type="match status" value="1"/>
</dbReference>
<gene>
    <name evidence="2" type="ORF">M5X09_18165</name>
</gene>
<dbReference type="SMART" id="SM00635">
    <property type="entry name" value="BID_2"/>
    <property type="match status" value="1"/>
</dbReference>
<dbReference type="Gene3D" id="2.60.120.260">
    <property type="entry name" value="Galactose-binding domain-like"/>
    <property type="match status" value="2"/>
</dbReference>
<dbReference type="InterPro" id="IPR008964">
    <property type="entry name" value="Invasin/intimin_cell_adhesion"/>
</dbReference>
<dbReference type="InterPro" id="IPR054110">
    <property type="entry name" value="EndoD-like_D2"/>
</dbReference>
<dbReference type="PANTHER" id="PTHR13246">
    <property type="entry name" value="ENDO BETA N-ACETYLGLUCOSAMINIDASE"/>
    <property type="match status" value="1"/>
</dbReference>
<dbReference type="CDD" id="cd04084">
    <property type="entry name" value="CBM6_xylanase-like"/>
    <property type="match status" value="1"/>
</dbReference>
<dbReference type="InterPro" id="IPR013783">
    <property type="entry name" value="Ig-like_fold"/>
</dbReference>
<evidence type="ECO:0000259" key="1">
    <source>
        <dbReference type="SMART" id="SM00635"/>
    </source>
</evidence>
<dbReference type="InterPro" id="IPR005201">
    <property type="entry name" value="TIM_ENGase"/>
</dbReference>
<dbReference type="Pfam" id="PF03422">
    <property type="entry name" value="CBM_6"/>
    <property type="match status" value="1"/>
</dbReference>
<dbReference type="InterPro" id="IPR003343">
    <property type="entry name" value="Big_2"/>
</dbReference>
<accession>A0ABT4DW44</accession>
<dbReference type="Pfam" id="PF03644">
    <property type="entry name" value="Glyco_hydro_85"/>
    <property type="match status" value="1"/>
</dbReference>